<reference evidence="2 3" key="1">
    <citation type="journal article" date="2016" name="Genome Announc.">
        <title>Draft Genome Sequence of Planomonospora sphaerica JCM9374, a Rare Actinomycete.</title>
        <authorList>
            <person name="Dohra H."/>
            <person name="Suzuki T."/>
            <person name="Inoue Y."/>
            <person name="Kodani S."/>
        </authorList>
    </citation>
    <scope>NUCLEOTIDE SEQUENCE [LARGE SCALE GENOMIC DNA]</scope>
    <source>
        <strain evidence="2 3">JCM 9374</strain>
    </source>
</reference>
<dbReference type="OrthoDB" id="495620at2"/>
<keyword evidence="2" id="KW-0378">Hydrolase</keyword>
<accession>A0A161LMP5</accession>
<dbReference type="InterPro" id="IPR000073">
    <property type="entry name" value="AB_hydrolase_1"/>
</dbReference>
<evidence type="ECO:0000259" key="1">
    <source>
        <dbReference type="Pfam" id="PF12697"/>
    </source>
</evidence>
<dbReference type="Pfam" id="PF12697">
    <property type="entry name" value="Abhydrolase_6"/>
    <property type="match status" value="1"/>
</dbReference>
<keyword evidence="3" id="KW-1185">Reference proteome</keyword>
<organism evidence="2 3">
    <name type="scientific">Planomonospora sphaerica</name>
    <dbReference type="NCBI Taxonomy" id="161355"/>
    <lineage>
        <taxon>Bacteria</taxon>
        <taxon>Bacillati</taxon>
        <taxon>Actinomycetota</taxon>
        <taxon>Actinomycetes</taxon>
        <taxon>Streptosporangiales</taxon>
        <taxon>Streptosporangiaceae</taxon>
        <taxon>Planomonospora</taxon>
    </lineage>
</organism>
<comment type="caution">
    <text evidence="2">The sequence shown here is derived from an EMBL/GenBank/DDBJ whole genome shotgun (WGS) entry which is preliminary data.</text>
</comment>
<dbReference type="AlphaFoldDB" id="A0A161LMP5"/>
<feature type="domain" description="AB hydrolase-1" evidence="1">
    <location>
        <begin position="35"/>
        <end position="243"/>
    </location>
</feature>
<evidence type="ECO:0000313" key="2">
    <source>
        <dbReference type="EMBL" id="GAT65996.1"/>
    </source>
</evidence>
<name>A0A161LMP5_9ACTN</name>
<dbReference type="InterPro" id="IPR029058">
    <property type="entry name" value="AB_hydrolase_fold"/>
</dbReference>
<dbReference type="RefSeq" id="WP_068895818.1">
    <property type="nucleotide sequence ID" value="NZ_BDCX01000003.1"/>
</dbReference>
<protein>
    <submittedName>
        <fullName evidence="2">Alpha/beta hydrolase fold-1 domain-containing protein</fullName>
    </submittedName>
</protein>
<reference evidence="3" key="2">
    <citation type="submission" date="2016-04" db="EMBL/GenBank/DDBJ databases">
        <title>Planomonospora sphaerica JCM9374 whole genome shotgun sequence.</title>
        <authorList>
            <person name="Suzuki T."/>
            <person name="Dohra H."/>
            <person name="Kodani S."/>
        </authorList>
    </citation>
    <scope>NUCLEOTIDE SEQUENCE [LARGE SCALE GENOMIC DNA]</scope>
    <source>
        <strain evidence="3">JCM 9374</strain>
    </source>
</reference>
<evidence type="ECO:0000313" key="3">
    <source>
        <dbReference type="Proteomes" id="UP000077701"/>
    </source>
</evidence>
<dbReference type="Proteomes" id="UP000077701">
    <property type="component" value="Unassembled WGS sequence"/>
</dbReference>
<dbReference type="EMBL" id="BDCX01000003">
    <property type="protein sequence ID" value="GAT65996.1"/>
    <property type="molecule type" value="Genomic_DNA"/>
</dbReference>
<dbReference type="Gene3D" id="3.40.50.1820">
    <property type="entry name" value="alpha/beta hydrolase"/>
    <property type="match status" value="1"/>
</dbReference>
<dbReference type="SUPFAM" id="SSF53474">
    <property type="entry name" value="alpha/beta-Hydrolases"/>
    <property type="match status" value="1"/>
</dbReference>
<gene>
    <name evidence="2" type="ORF">PS9374_01640</name>
</gene>
<dbReference type="GO" id="GO:0016787">
    <property type="term" value="F:hydrolase activity"/>
    <property type="evidence" value="ECO:0007669"/>
    <property type="project" value="UniProtKB-KW"/>
</dbReference>
<proteinExistence type="predicted"/>
<dbReference type="STRING" id="161355.PS9374_01640"/>
<sequence>MTTVTSHDGTRIALEQVGAGPTLVMVDAAGGFRGFGPMGPLAERLVDRFTVVTYDRRGRGESGDTPPYAVRREIEDLAAVIEASGGSAFVHGFSSGAVLGLLAAAAGVPISMLSLLEPPIDLDRSSQEGDQSDLAAEIDELVTAGRRADAVEHFHRSIGVPEEMTAGMRQAPFFPMLEGIAHTLAYDSRMTSALSRDALRFVTVPALVISSESSDDRLRGWAEGAAAALPRGRHLALKGDWHGVPDDVLAPVLVDFFGGGAA</sequence>